<dbReference type="InterPro" id="IPR025110">
    <property type="entry name" value="AMP-bd_C"/>
</dbReference>
<dbReference type="Gene3D" id="3.40.50.12780">
    <property type="entry name" value="N-terminal domain of ligase-like"/>
    <property type="match status" value="1"/>
</dbReference>
<protein>
    <submittedName>
        <fullName evidence="4">Fatty acid--CoA ligase family protein</fullName>
    </submittedName>
</protein>
<dbReference type="SUPFAM" id="SSF56801">
    <property type="entry name" value="Acetyl-CoA synthetase-like"/>
    <property type="match status" value="1"/>
</dbReference>
<dbReference type="InterPro" id="IPR042099">
    <property type="entry name" value="ANL_N_sf"/>
</dbReference>
<evidence type="ECO:0000313" key="5">
    <source>
        <dbReference type="Proteomes" id="UP000694501"/>
    </source>
</evidence>
<dbReference type="PANTHER" id="PTHR43767:SF1">
    <property type="entry name" value="NONRIBOSOMAL PEPTIDE SYNTHASE PES1 (EUROFUNG)-RELATED"/>
    <property type="match status" value="1"/>
</dbReference>
<dbReference type="InterPro" id="IPR020845">
    <property type="entry name" value="AMP-binding_CS"/>
</dbReference>
<dbReference type="AlphaFoldDB" id="A0A949JH45"/>
<gene>
    <name evidence="4" type="ORF">JGS22_014550</name>
</gene>
<keyword evidence="4" id="KW-0436">Ligase</keyword>
<dbReference type="InterPro" id="IPR000873">
    <property type="entry name" value="AMP-dep_synth/lig_dom"/>
</dbReference>
<keyword evidence="5" id="KW-1185">Reference proteome</keyword>
<feature type="domain" description="AMP-dependent synthetase/ligase" evidence="2">
    <location>
        <begin position="3"/>
        <end position="373"/>
    </location>
</feature>
<dbReference type="PANTHER" id="PTHR43767">
    <property type="entry name" value="LONG-CHAIN-FATTY-ACID--COA LIGASE"/>
    <property type="match status" value="1"/>
</dbReference>
<dbReference type="Pfam" id="PF13193">
    <property type="entry name" value="AMP-binding_C"/>
    <property type="match status" value="1"/>
</dbReference>
<name>A0A949JH45_9ACTN</name>
<reference evidence="4" key="1">
    <citation type="submission" date="2021-06" db="EMBL/GenBank/DDBJ databases">
        <title>Sequencing of actinobacteria type strains.</title>
        <authorList>
            <person name="Nguyen G.-S."/>
            <person name="Wentzel A."/>
        </authorList>
    </citation>
    <scope>NUCLEOTIDE SEQUENCE</scope>
    <source>
        <strain evidence="4">P38-E01</strain>
    </source>
</reference>
<feature type="region of interest" description="Disordered" evidence="1">
    <location>
        <begin position="493"/>
        <end position="524"/>
    </location>
</feature>
<dbReference type="InterPro" id="IPR050237">
    <property type="entry name" value="ATP-dep_AMP-bd_enzyme"/>
</dbReference>
<proteinExistence type="predicted"/>
<comment type="caution">
    <text evidence="4">The sequence shown here is derived from an EMBL/GenBank/DDBJ whole genome shotgun (WGS) entry which is preliminary data.</text>
</comment>
<dbReference type="CDD" id="cd04433">
    <property type="entry name" value="AFD_class_I"/>
    <property type="match status" value="1"/>
</dbReference>
<evidence type="ECO:0000259" key="3">
    <source>
        <dbReference type="Pfam" id="PF13193"/>
    </source>
</evidence>
<dbReference type="InterPro" id="IPR045851">
    <property type="entry name" value="AMP-bd_C_sf"/>
</dbReference>
<dbReference type="Proteomes" id="UP000694501">
    <property type="component" value="Unassembled WGS sequence"/>
</dbReference>
<evidence type="ECO:0000313" key="4">
    <source>
        <dbReference type="EMBL" id="MBU7598798.1"/>
    </source>
</evidence>
<dbReference type="Pfam" id="PF00501">
    <property type="entry name" value="AMP-binding"/>
    <property type="match status" value="1"/>
</dbReference>
<organism evidence="4 5">
    <name type="scientific">Streptomyces tardus</name>
    <dbReference type="NCBI Taxonomy" id="2780544"/>
    <lineage>
        <taxon>Bacteria</taxon>
        <taxon>Bacillati</taxon>
        <taxon>Actinomycetota</taxon>
        <taxon>Actinomycetes</taxon>
        <taxon>Kitasatosporales</taxon>
        <taxon>Streptomycetaceae</taxon>
        <taxon>Streptomyces</taxon>
    </lineage>
</organism>
<accession>A0A949JH45</accession>
<feature type="domain" description="AMP-binding enzyme C-terminal" evidence="3">
    <location>
        <begin position="422"/>
        <end position="500"/>
    </location>
</feature>
<dbReference type="Gene3D" id="3.30.300.30">
    <property type="match status" value="1"/>
</dbReference>
<sequence>MARQKPQTTIRTHGHSLSNTELALSIHAAVEGLRGLGLRARGTVAILTEPNHQAMLTIRYAAHLLGASVVHLRSANPRSDAVALSADTQARVIAETGASILVTDTAHAARAAELGLRSGQSLRLAGYGFGTGHIPDVLADASQDPAAPTDPAWLSSLPPYEPEHRAVVTFTSGSTGEPKSIGQSHAVWNSIVGSFPGTAEPGTPSVFLAVTPVSHTIGPMVDSVLADGGSAILHHDFRAPEVLRTIAEHRVTDTYLAVPHLYRLTDESASSRPDLSSLRRVIYSGTPAAPHRVAEAREVFGDALIQLYGTSEAGGISSLTPEDHLEPELLPTVGRPFPWVRVRITEPGTDREVARGEVGEICVRAPTVMDGYLSDPAPAEAADGWLRSGDLGHWDKYGYLRLTGRRGQVIKSGGLKIHPESVERALLTHPAVREAAVYGVQDADRVEHVHAAVVRRPEHPCSVDELVDRLNAHVSADLSPLHAPAEITFWDSMPLTERGKPDRARLRSTTQQGKRPSPPWKGTP</sequence>
<evidence type="ECO:0000256" key="1">
    <source>
        <dbReference type="SAM" id="MobiDB-lite"/>
    </source>
</evidence>
<dbReference type="GO" id="GO:0016878">
    <property type="term" value="F:acid-thiol ligase activity"/>
    <property type="evidence" value="ECO:0007669"/>
    <property type="project" value="UniProtKB-ARBA"/>
</dbReference>
<dbReference type="EMBL" id="JAELVF020000001">
    <property type="protein sequence ID" value="MBU7598798.1"/>
    <property type="molecule type" value="Genomic_DNA"/>
</dbReference>
<dbReference type="PROSITE" id="PS00455">
    <property type="entry name" value="AMP_BINDING"/>
    <property type="match status" value="1"/>
</dbReference>
<evidence type="ECO:0000259" key="2">
    <source>
        <dbReference type="Pfam" id="PF00501"/>
    </source>
</evidence>